<dbReference type="PRINTS" id="PR00503">
    <property type="entry name" value="BROMODOMAIN"/>
</dbReference>
<dbReference type="GO" id="GO:0006355">
    <property type="term" value="P:regulation of DNA-templated transcription"/>
    <property type="evidence" value="ECO:0007669"/>
    <property type="project" value="TreeGrafter"/>
</dbReference>
<organism evidence="4 5">
    <name type="scientific">Stentor coeruleus</name>
    <dbReference type="NCBI Taxonomy" id="5963"/>
    <lineage>
        <taxon>Eukaryota</taxon>
        <taxon>Sar</taxon>
        <taxon>Alveolata</taxon>
        <taxon>Ciliophora</taxon>
        <taxon>Postciliodesmatophora</taxon>
        <taxon>Heterotrichea</taxon>
        <taxon>Heterotrichida</taxon>
        <taxon>Stentoridae</taxon>
        <taxon>Stentor</taxon>
    </lineage>
</organism>
<dbReference type="SMART" id="SM00297">
    <property type="entry name" value="BROMO"/>
    <property type="match status" value="1"/>
</dbReference>
<evidence type="ECO:0000313" key="4">
    <source>
        <dbReference type="EMBL" id="OMJ93657.1"/>
    </source>
</evidence>
<dbReference type="PANTHER" id="PTHR22880">
    <property type="entry name" value="FALZ-RELATED BROMODOMAIN-CONTAINING PROTEINS"/>
    <property type="match status" value="1"/>
</dbReference>
<name>A0A1R2CXC0_9CILI</name>
<dbReference type="OrthoDB" id="310978at2759"/>
<dbReference type="Gene3D" id="1.20.920.10">
    <property type="entry name" value="Bromodomain-like"/>
    <property type="match status" value="1"/>
</dbReference>
<reference evidence="4 5" key="1">
    <citation type="submission" date="2016-11" db="EMBL/GenBank/DDBJ databases">
        <title>The macronuclear genome of Stentor coeruleus: a giant cell with tiny introns.</title>
        <authorList>
            <person name="Slabodnick M."/>
            <person name="Ruby J.G."/>
            <person name="Reiff S.B."/>
            <person name="Swart E.C."/>
            <person name="Gosai S."/>
            <person name="Prabakaran S."/>
            <person name="Witkowska E."/>
            <person name="Larue G.E."/>
            <person name="Fisher S."/>
            <person name="Freeman R.M."/>
            <person name="Gunawardena J."/>
            <person name="Chu W."/>
            <person name="Stover N.A."/>
            <person name="Gregory B.D."/>
            <person name="Nowacki M."/>
            <person name="Derisi J."/>
            <person name="Roy S.W."/>
            <person name="Marshall W.F."/>
            <person name="Sood P."/>
        </authorList>
    </citation>
    <scope>NUCLEOTIDE SEQUENCE [LARGE SCALE GENOMIC DNA]</scope>
    <source>
        <strain evidence="4">WM001</strain>
    </source>
</reference>
<keyword evidence="1 2" id="KW-0103">Bromodomain</keyword>
<evidence type="ECO:0000256" key="2">
    <source>
        <dbReference type="PROSITE-ProRule" id="PRU00035"/>
    </source>
</evidence>
<dbReference type="AlphaFoldDB" id="A0A1R2CXC0"/>
<evidence type="ECO:0000259" key="3">
    <source>
        <dbReference type="PROSITE" id="PS50014"/>
    </source>
</evidence>
<dbReference type="SUPFAM" id="SSF47370">
    <property type="entry name" value="Bromodomain"/>
    <property type="match status" value="1"/>
</dbReference>
<dbReference type="GO" id="GO:0005634">
    <property type="term" value="C:nucleus"/>
    <property type="evidence" value="ECO:0007669"/>
    <property type="project" value="TreeGrafter"/>
</dbReference>
<dbReference type="InterPro" id="IPR050935">
    <property type="entry name" value="Bromo_chromatin_reader"/>
</dbReference>
<dbReference type="PANTHER" id="PTHR22880:SF225">
    <property type="entry name" value="BROMODOMAIN-CONTAINING PROTEIN BET-1-RELATED"/>
    <property type="match status" value="1"/>
</dbReference>
<dbReference type="GO" id="GO:0000785">
    <property type="term" value="C:chromatin"/>
    <property type="evidence" value="ECO:0007669"/>
    <property type="project" value="TreeGrafter"/>
</dbReference>
<protein>
    <recommendedName>
        <fullName evidence="3">Bromo domain-containing protein</fullName>
    </recommendedName>
</protein>
<dbReference type="GO" id="GO:0006338">
    <property type="term" value="P:chromatin remodeling"/>
    <property type="evidence" value="ECO:0007669"/>
    <property type="project" value="TreeGrafter"/>
</dbReference>
<accession>A0A1R2CXC0</accession>
<evidence type="ECO:0000256" key="1">
    <source>
        <dbReference type="ARBA" id="ARBA00023117"/>
    </source>
</evidence>
<dbReference type="EMBL" id="MPUH01000039">
    <property type="protein sequence ID" value="OMJ93657.1"/>
    <property type="molecule type" value="Genomic_DNA"/>
</dbReference>
<dbReference type="PROSITE" id="PS50014">
    <property type="entry name" value="BROMODOMAIN_2"/>
    <property type="match status" value="1"/>
</dbReference>
<dbReference type="Pfam" id="PF00439">
    <property type="entry name" value="Bromodomain"/>
    <property type="match status" value="1"/>
</dbReference>
<dbReference type="InterPro" id="IPR036427">
    <property type="entry name" value="Bromodomain-like_sf"/>
</dbReference>
<feature type="domain" description="Bromo" evidence="3">
    <location>
        <begin position="24"/>
        <end position="96"/>
    </location>
</feature>
<evidence type="ECO:0000313" key="5">
    <source>
        <dbReference type="Proteomes" id="UP000187209"/>
    </source>
</evidence>
<keyword evidence="5" id="KW-1185">Reference proteome</keyword>
<comment type="caution">
    <text evidence="4">The sequence shown here is derived from an EMBL/GenBank/DDBJ whole genome shotgun (WGS) entry which is preliminary data.</text>
</comment>
<proteinExistence type="predicted"/>
<dbReference type="Proteomes" id="UP000187209">
    <property type="component" value="Unassembled WGS sequence"/>
</dbReference>
<gene>
    <name evidence="4" type="ORF">SteCoe_3356</name>
</gene>
<dbReference type="InterPro" id="IPR001487">
    <property type="entry name" value="Bromodomain"/>
</dbReference>
<sequence length="215" mass="25201">MSNKRQGLSRDESNRIQGLLKYLEEQNESMDFIQPLDYKSLGLDDYPLIIKKPMDLSTVKKNLKNVRYNSPEEVFEDLMLIWDNCRTYNMSDSPVYHHAESMERHMIRYCNMHAITIEIPAKRSRSEPTTNDYQVRMDFAESMKRLSPKKNALIVECIQKTCPTAIVNLSEGRLQIKVNSLDPDTFSTVFQYFLYRISNAALSEHEEPYKKLKES</sequence>